<dbReference type="SUPFAM" id="SSF48403">
    <property type="entry name" value="Ankyrin repeat"/>
    <property type="match status" value="1"/>
</dbReference>
<keyword evidence="2" id="KW-1185">Reference proteome</keyword>
<dbReference type="InterPro" id="IPR032675">
    <property type="entry name" value="LRR_dom_sf"/>
</dbReference>
<sequence length="529" mass="60493">MNIFKNNELLLLFLLENQIITIDDLFDEYQKDECGNGKSLCHFFFPEIKHKFDVQNFEKIEKELLAYDSNIFANFQEKRIEGENCSYICSLIRQDSIKEFVLYVNEANVCLSNKIERSIFETNSFLKANEPTLIEYAAFFGSIKIFNFLRRRRIELTPSLWLYSIHSNNIHMFHLIEELNVAPPNDSYETCLFEAIKCHHNEIARYIENNLVNENDVSELNANIVDCSFCHDNYLYLPEEFTENYLLFYYCKYDYMNFNPIQQAAQNNQSDIIYYLLKQKEKIDDESFSGCSALTKLVIPSSVTSIGPSDFKNCSFLQQIIIPSSVKRIGFYAFFGCFSLTQITIPSSVQSIEMYAFNDCQSLTTVTFAVPSSIKSFDEHSFYSCKSLEQIIFPPSVEKIGSYAFSGCSSLKQAIFPSSLKSIDDCAFSRCCSLLQVTIPSSLREIQSGVFSMCESLEQVTIPSSVTVIDRNAFCLCFSLKQITIPSSVKSIQGYAFFGCKSLAQVTFSSTLKDIGENAFPYNADIIKI</sequence>
<evidence type="ECO:0000313" key="1">
    <source>
        <dbReference type="EMBL" id="KAK8896798.1"/>
    </source>
</evidence>
<gene>
    <name evidence="1" type="ORF">M9Y10_014719</name>
</gene>
<evidence type="ECO:0000313" key="2">
    <source>
        <dbReference type="Proteomes" id="UP001470230"/>
    </source>
</evidence>
<accession>A0ABR2L0A6</accession>
<comment type="caution">
    <text evidence="1">The sequence shown here is derived from an EMBL/GenBank/DDBJ whole genome shotgun (WGS) entry which is preliminary data.</text>
</comment>
<dbReference type="Pfam" id="PF13306">
    <property type="entry name" value="LRR_5"/>
    <property type="match status" value="2"/>
</dbReference>
<dbReference type="PANTHER" id="PTHR45661:SF3">
    <property type="entry name" value="IG-LIKE DOMAIN-CONTAINING PROTEIN"/>
    <property type="match status" value="1"/>
</dbReference>
<dbReference type="InterPro" id="IPR053139">
    <property type="entry name" value="Surface_bspA-like"/>
</dbReference>
<dbReference type="InterPro" id="IPR026906">
    <property type="entry name" value="LRR_5"/>
</dbReference>
<dbReference type="PANTHER" id="PTHR45661">
    <property type="entry name" value="SURFACE ANTIGEN"/>
    <property type="match status" value="1"/>
</dbReference>
<name>A0ABR2L0A6_9EUKA</name>
<dbReference type="Gene3D" id="3.80.10.10">
    <property type="entry name" value="Ribonuclease Inhibitor"/>
    <property type="match status" value="2"/>
</dbReference>
<protein>
    <recommendedName>
        <fullName evidence="3">Surface antigen BspA-like</fullName>
    </recommendedName>
</protein>
<proteinExistence type="predicted"/>
<dbReference type="Proteomes" id="UP001470230">
    <property type="component" value="Unassembled WGS sequence"/>
</dbReference>
<dbReference type="SUPFAM" id="SSF52058">
    <property type="entry name" value="L domain-like"/>
    <property type="match status" value="1"/>
</dbReference>
<reference evidence="1 2" key="1">
    <citation type="submission" date="2024-04" db="EMBL/GenBank/DDBJ databases">
        <title>Tritrichomonas musculus Genome.</title>
        <authorList>
            <person name="Alves-Ferreira E."/>
            <person name="Grigg M."/>
            <person name="Lorenzi H."/>
            <person name="Galac M."/>
        </authorList>
    </citation>
    <scope>NUCLEOTIDE SEQUENCE [LARGE SCALE GENOMIC DNA]</scope>
    <source>
        <strain evidence="1 2">EAF2021</strain>
    </source>
</reference>
<dbReference type="EMBL" id="JAPFFF010000002">
    <property type="protein sequence ID" value="KAK8896798.1"/>
    <property type="molecule type" value="Genomic_DNA"/>
</dbReference>
<organism evidence="1 2">
    <name type="scientific">Tritrichomonas musculus</name>
    <dbReference type="NCBI Taxonomy" id="1915356"/>
    <lineage>
        <taxon>Eukaryota</taxon>
        <taxon>Metamonada</taxon>
        <taxon>Parabasalia</taxon>
        <taxon>Tritrichomonadida</taxon>
        <taxon>Tritrichomonadidae</taxon>
        <taxon>Tritrichomonas</taxon>
    </lineage>
</organism>
<evidence type="ECO:0008006" key="3">
    <source>
        <dbReference type="Google" id="ProtNLM"/>
    </source>
</evidence>
<dbReference type="InterPro" id="IPR036770">
    <property type="entry name" value="Ankyrin_rpt-contain_sf"/>
</dbReference>